<evidence type="ECO:0008006" key="6">
    <source>
        <dbReference type="Google" id="ProtNLM"/>
    </source>
</evidence>
<keyword evidence="5" id="KW-1185">Reference proteome</keyword>
<evidence type="ECO:0000256" key="2">
    <source>
        <dbReference type="SAM" id="Phobius"/>
    </source>
</evidence>
<protein>
    <recommendedName>
        <fullName evidence="6">Extracellular membrane protein CFEM domain-containing protein</fullName>
    </recommendedName>
</protein>
<keyword evidence="2" id="KW-0812">Transmembrane</keyword>
<keyword evidence="2" id="KW-1133">Transmembrane helix</keyword>
<dbReference type="EMBL" id="ML119665">
    <property type="protein sequence ID" value="RPA83287.1"/>
    <property type="molecule type" value="Genomic_DNA"/>
</dbReference>
<feature type="transmembrane region" description="Helical" evidence="2">
    <location>
        <begin position="206"/>
        <end position="226"/>
    </location>
</feature>
<feature type="region of interest" description="Disordered" evidence="1">
    <location>
        <begin position="145"/>
        <end position="205"/>
    </location>
</feature>
<keyword evidence="2" id="KW-0472">Membrane</keyword>
<evidence type="ECO:0000313" key="4">
    <source>
        <dbReference type="EMBL" id="RPA83287.1"/>
    </source>
</evidence>
<feature type="compositionally biased region" description="Polar residues" evidence="1">
    <location>
        <begin position="152"/>
        <end position="184"/>
    </location>
</feature>
<sequence>MHYSTFISTVFTFVAVSTAIDLKNPASLKNDIDSLLSAIPSNITDLYKSVPTCLQSCIKDVIEPEKVFLPCIGKKSLEDMAKCACSNVDLRKWRSDSFLDQCLRVEKDDGEEEEPETCDRKAAKKAINELVDYCKDLGVKVEDGDDIDDKSSLTPNSTVPTNTTITPGVNSTRPAPIGSSTPTQPAEDDSQEGDQKNEDDKDSGSVTFTVSSMLLGLGMFASVAFAL</sequence>
<organism evidence="4 5">
    <name type="scientific">Ascobolus immersus RN42</name>
    <dbReference type="NCBI Taxonomy" id="1160509"/>
    <lineage>
        <taxon>Eukaryota</taxon>
        <taxon>Fungi</taxon>
        <taxon>Dikarya</taxon>
        <taxon>Ascomycota</taxon>
        <taxon>Pezizomycotina</taxon>
        <taxon>Pezizomycetes</taxon>
        <taxon>Pezizales</taxon>
        <taxon>Ascobolaceae</taxon>
        <taxon>Ascobolus</taxon>
    </lineage>
</organism>
<name>A0A3N4ICV7_ASCIM</name>
<evidence type="ECO:0000256" key="3">
    <source>
        <dbReference type="SAM" id="SignalP"/>
    </source>
</evidence>
<dbReference type="AlphaFoldDB" id="A0A3N4ICV7"/>
<feature type="compositionally biased region" description="Basic and acidic residues" evidence="1">
    <location>
        <begin position="193"/>
        <end position="203"/>
    </location>
</feature>
<proteinExistence type="predicted"/>
<dbReference type="Proteomes" id="UP000275078">
    <property type="component" value="Unassembled WGS sequence"/>
</dbReference>
<gene>
    <name evidence="4" type="ORF">BJ508DRAFT_360507</name>
</gene>
<keyword evidence="3" id="KW-0732">Signal</keyword>
<reference evidence="4 5" key="1">
    <citation type="journal article" date="2018" name="Nat. Ecol. Evol.">
        <title>Pezizomycetes genomes reveal the molecular basis of ectomycorrhizal truffle lifestyle.</title>
        <authorList>
            <person name="Murat C."/>
            <person name="Payen T."/>
            <person name="Noel B."/>
            <person name="Kuo A."/>
            <person name="Morin E."/>
            <person name="Chen J."/>
            <person name="Kohler A."/>
            <person name="Krizsan K."/>
            <person name="Balestrini R."/>
            <person name="Da Silva C."/>
            <person name="Montanini B."/>
            <person name="Hainaut M."/>
            <person name="Levati E."/>
            <person name="Barry K.W."/>
            <person name="Belfiori B."/>
            <person name="Cichocki N."/>
            <person name="Clum A."/>
            <person name="Dockter R.B."/>
            <person name="Fauchery L."/>
            <person name="Guy J."/>
            <person name="Iotti M."/>
            <person name="Le Tacon F."/>
            <person name="Lindquist E.A."/>
            <person name="Lipzen A."/>
            <person name="Malagnac F."/>
            <person name="Mello A."/>
            <person name="Molinier V."/>
            <person name="Miyauchi S."/>
            <person name="Poulain J."/>
            <person name="Riccioni C."/>
            <person name="Rubini A."/>
            <person name="Sitrit Y."/>
            <person name="Splivallo R."/>
            <person name="Traeger S."/>
            <person name="Wang M."/>
            <person name="Zifcakova L."/>
            <person name="Wipf D."/>
            <person name="Zambonelli A."/>
            <person name="Paolocci F."/>
            <person name="Nowrousian M."/>
            <person name="Ottonello S."/>
            <person name="Baldrian P."/>
            <person name="Spatafora J.W."/>
            <person name="Henrissat B."/>
            <person name="Nagy L.G."/>
            <person name="Aury J.M."/>
            <person name="Wincker P."/>
            <person name="Grigoriev I.V."/>
            <person name="Bonfante P."/>
            <person name="Martin F.M."/>
        </authorList>
    </citation>
    <scope>NUCLEOTIDE SEQUENCE [LARGE SCALE GENOMIC DNA]</scope>
    <source>
        <strain evidence="4 5">RN42</strain>
    </source>
</reference>
<evidence type="ECO:0000256" key="1">
    <source>
        <dbReference type="SAM" id="MobiDB-lite"/>
    </source>
</evidence>
<evidence type="ECO:0000313" key="5">
    <source>
        <dbReference type="Proteomes" id="UP000275078"/>
    </source>
</evidence>
<feature type="signal peptide" evidence="3">
    <location>
        <begin position="1"/>
        <end position="19"/>
    </location>
</feature>
<feature type="chain" id="PRO_5017942380" description="Extracellular membrane protein CFEM domain-containing protein" evidence="3">
    <location>
        <begin position="20"/>
        <end position="227"/>
    </location>
</feature>
<accession>A0A3N4ICV7</accession>